<dbReference type="NCBIfam" id="TIGR02181">
    <property type="entry name" value="GRX_bact"/>
    <property type="match status" value="1"/>
</dbReference>
<dbReference type="AlphaFoldDB" id="A0A816ZVU4"/>
<evidence type="ECO:0000256" key="14">
    <source>
        <dbReference type="ARBA" id="ARBA00023284"/>
    </source>
</evidence>
<evidence type="ECO:0000256" key="10">
    <source>
        <dbReference type="ARBA" id="ARBA00022984"/>
    </source>
</evidence>
<dbReference type="SUPFAM" id="SSF52833">
    <property type="entry name" value="Thioredoxin-like"/>
    <property type="match status" value="1"/>
</dbReference>
<dbReference type="InterPro" id="IPR001182">
    <property type="entry name" value="FtsW/RodA"/>
</dbReference>
<comment type="subcellular location">
    <subcellularLocation>
        <location evidence="2">Membrane</location>
        <topology evidence="2">Multi-pass membrane protein</topology>
    </subcellularLocation>
</comment>
<dbReference type="InterPro" id="IPR014025">
    <property type="entry name" value="Glutaredoxin_subgr"/>
</dbReference>
<dbReference type="PANTHER" id="PTHR30474:SF2">
    <property type="entry name" value="PEPTIDOGLYCAN GLYCOSYLTRANSFERASE FTSW-RELATED"/>
    <property type="match status" value="1"/>
</dbReference>
<evidence type="ECO:0000313" key="20">
    <source>
        <dbReference type="EMBL" id="CAF2235272.1"/>
    </source>
</evidence>
<dbReference type="PRINTS" id="PR00160">
    <property type="entry name" value="GLUTAREDOXIN"/>
</dbReference>
<protein>
    <recommendedName>
        <fullName evidence="16">peptidoglycan glycosyltransferase</fullName>
        <ecNumber evidence="16">2.4.99.28</ecNumber>
    </recommendedName>
    <alternativeName>
        <fullName evidence="15">Peptidoglycan polymerase</fullName>
    </alternativeName>
</protein>
<evidence type="ECO:0000256" key="5">
    <source>
        <dbReference type="ARBA" id="ARBA00022676"/>
    </source>
</evidence>
<evidence type="ECO:0000259" key="19">
    <source>
        <dbReference type="Pfam" id="PF00462"/>
    </source>
</evidence>
<dbReference type="Pfam" id="PF00462">
    <property type="entry name" value="Glutaredoxin"/>
    <property type="match status" value="1"/>
</dbReference>
<feature type="transmembrane region" description="Helical" evidence="18">
    <location>
        <begin position="326"/>
        <end position="347"/>
    </location>
</feature>
<dbReference type="PROSITE" id="PS51354">
    <property type="entry name" value="GLUTAREDOXIN_2"/>
    <property type="match status" value="1"/>
</dbReference>
<name>A0A816ZVU4_9BILA</name>
<evidence type="ECO:0000256" key="9">
    <source>
        <dbReference type="ARBA" id="ARBA00022982"/>
    </source>
</evidence>
<feature type="transmembrane region" description="Helical" evidence="18">
    <location>
        <begin position="107"/>
        <end position="126"/>
    </location>
</feature>
<keyword evidence="6" id="KW-0808">Transferase</keyword>
<dbReference type="CDD" id="cd03418">
    <property type="entry name" value="GRX_GRXb_1_3_like"/>
    <property type="match status" value="1"/>
</dbReference>
<evidence type="ECO:0000256" key="13">
    <source>
        <dbReference type="ARBA" id="ARBA00023157"/>
    </source>
</evidence>
<gene>
    <name evidence="21" type="ORF">UXM345_LOCUS19079</name>
    <name evidence="20" type="ORF">XDN619_LOCUS34551</name>
</gene>
<feature type="transmembrane region" description="Helical" evidence="18">
    <location>
        <begin position="132"/>
        <end position="156"/>
    </location>
</feature>
<dbReference type="GO" id="GO:0032153">
    <property type="term" value="C:cell division site"/>
    <property type="evidence" value="ECO:0007669"/>
    <property type="project" value="TreeGrafter"/>
</dbReference>
<evidence type="ECO:0000313" key="22">
    <source>
        <dbReference type="Proteomes" id="UP000663887"/>
    </source>
</evidence>
<keyword evidence="10" id="KW-0573">Peptidoglycan synthesis</keyword>
<dbReference type="PROSITE" id="PS00195">
    <property type="entry name" value="GLUTAREDOXIN_1"/>
    <property type="match status" value="1"/>
</dbReference>
<keyword evidence="7 18" id="KW-0812">Transmembrane</keyword>
<feature type="transmembrane region" description="Helical" evidence="18">
    <location>
        <begin position="224"/>
        <end position="253"/>
    </location>
</feature>
<dbReference type="GO" id="GO:0008360">
    <property type="term" value="P:regulation of cell shape"/>
    <property type="evidence" value="ECO:0007669"/>
    <property type="project" value="UniProtKB-KW"/>
</dbReference>
<evidence type="ECO:0000313" key="21">
    <source>
        <dbReference type="EMBL" id="CAF4048744.1"/>
    </source>
</evidence>
<evidence type="ECO:0000256" key="12">
    <source>
        <dbReference type="ARBA" id="ARBA00023136"/>
    </source>
</evidence>
<dbReference type="GO" id="GO:0008955">
    <property type="term" value="F:peptidoglycan glycosyltransferase activity"/>
    <property type="evidence" value="ECO:0007669"/>
    <property type="project" value="UniProtKB-EC"/>
</dbReference>
<dbReference type="EMBL" id="CAJNRG010017616">
    <property type="protein sequence ID" value="CAF2235272.1"/>
    <property type="molecule type" value="Genomic_DNA"/>
</dbReference>
<dbReference type="InterPro" id="IPR011767">
    <property type="entry name" value="GLR_AS"/>
</dbReference>
<dbReference type="GO" id="GO:0015648">
    <property type="term" value="F:lipid-linked peptidoglycan transporter activity"/>
    <property type="evidence" value="ECO:0007669"/>
    <property type="project" value="TreeGrafter"/>
</dbReference>
<organism evidence="20 22">
    <name type="scientific">Rotaria magnacalcarata</name>
    <dbReference type="NCBI Taxonomy" id="392030"/>
    <lineage>
        <taxon>Eukaryota</taxon>
        <taxon>Metazoa</taxon>
        <taxon>Spiralia</taxon>
        <taxon>Gnathifera</taxon>
        <taxon>Rotifera</taxon>
        <taxon>Eurotatoria</taxon>
        <taxon>Bdelloidea</taxon>
        <taxon>Philodinida</taxon>
        <taxon>Philodinidae</taxon>
        <taxon>Rotaria</taxon>
    </lineage>
</organism>
<dbReference type="GO" id="GO:0045454">
    <property type="term" value="P:cell redox homeostasis"/>
    <property type="evidence" value="ECO:0007669"/>
    <property type="project" value="InterPro"/>
</dbReference>
<evidence type="ECO:0000256" key="16">
    <source>
        <dbReference type="ARBA" id="ARBA00044770"/>
    </source>
</evidence>
<dbReference type="GO" id="GO:0051301">
    <property type="term" value="P:cell division"/>
    <property type="evidence" value="ECO:0007669"/>
    <property type="project" value="InterPro"/>
</dbReference>
<dbReference type="EMBL" id="CAJOBF010002663">
    <property type="protein sequence ID" value="CAF4048744.1"/>
    <property type="molecule type" value="Genomic_DNA"/>
</dbReference>
<keyword evidence="12 18" id="KW-0472">Membrane</keyword>
<accession>A0A816ZVU4</accession>
<keyword evidence="9" id="KW-0249">Electron transport</keyword>
<dbReference type="Proteomes" id="UP000663842">
    <property type="component" value="Unassembled WGS sequence"/>
</dbReference>
<evidence type="ECO:0000256" key="7">
    <source>
        <dbReference type="ARBA" id="ARBA00022692"/>
    </source>
</evidence>
<evidence type="ECO:0000256" key="8">
    <source>
        <dbReference type="ARBA" id="ARBA00022960"/>
    </source>
</evidence>
<evidence type="ECO:0000256" key="18">
    <source>
        <dbReference type="SAM" id="Phobius"/>
    </source>
</evidence>
<evidence type="ECO:0000256" key="15">
    <source>
        <dbReference type="ARBA" id="ARBA00032370"/>
    </source>
</evidence>
<evidence type="ECO:0000256" key="3">
    <source>
        <dbReference type="ARBA" id="ARBA00007787"/>
    </source>
</evidence>
<evidence type="ECO:0000256" key="17">
    <source>
        <dbReference type="ARBA" id="ARBA00049902"/>
    </source>
</evidence>
<feature type="transmembrane region" description="Helical" evidence="18">
    <location>
        <begin position="392"/>
        <end position="414"/>
    </location>
</feature>
<keyword evidence="13" id="KW-1015">Disulfide bond</keyword>
<dbReference type="Pfam" id="PF01098">
    <property type="entry name" value="FTSW_RODA_SPOVE"/>
    <property type="match status" value="1"/>
</dbReference>
<dbReference type="InterPro" id="IPR011900">
    <property type="entry name" value="GRX_bact"/>
</dbReference>
<evidence type="ECO:0000256" key="2">
    <source>
        <dbReference type="ARBA" id="ARBA00004141"/>
    </source>
</evidence>
<dbReference type="Gene3D" id="3.40.30.10">
    <property type="entry name" value="Glutaredoxin"/>
    <property type="match status" value="1"/>
</dbReference>
<keyword evidence="8" id="KW-0133">Cell shape</keyword>
<dbReference type="Proteomes" id="UP000663887">
    <property type="component" value="Unassembled WGS sequence"/>
</dbReference>
<feature type="transmembrane region" description="Helical" evidence="18">
    <location>
        <begin position="200"/>
        <end position="217"/>
    </location>
</feature>
<dbReference type="InterPro" id="IPR036249">
    <property type="entry name" value="Thioredoxin-like_sf"/>
</dbReference>
<comment type="similarity">
    <text evidence="3">Belongs to the glutaredoxin family.</text>
</comment>
<dbReference type="InterPro" id="IPR002109">
    <property type="entry name" value="Glutaredoxin"/>
</dbReference>
<dbReference type="GO" id="GO:0005886">
    <property type="term" value="C:plasma membrane"/>
    <property type="evidence" value="ECO:0007669"/>
    <property type="project" value="TreeGrafter"/>
</dbReference>
<proteinExistence type="inferred from homology"/>
<comment type="caution">
    <text evidence="20">The sequence shown here is derived from an EMBL/GenBank/DDBJ whole genome shotgun (WGS) entry which is preliminary data.</text>
</comment>
<feature type="transmembrane region" description="Helical" evidence="18">
    <location>
        <begin position="359"/>
        <end position="380"/>
    </location>
</feature>
<evidence type="ECO:0000256" key="6">
    <source>
        <dbReference type="ARBA" id="ARBA00022679"/>
    </source>
</evidence>
<dbReference type="EC" id="2.4.99.28" evidence="16"/>
<keyword evidence="4" id="KW-0813">Transport</keyword>
<dbReference type="PANTHER" id="PTHR30474">
    <property type="entry name" value="CELL CYCLE PROTEIN"/>
    <property type="match status" value="1"/>
</dbReference>
<comment type="catalytic activity">
    <reaction evidence="17">
        <text>[GlcNAc-(1-&gt;4)-Mur2Ac(oyl-L-Ala-gamma-D-Glu-L-Lys-D-Ala-D-Ala)](n)-di-trans,octa-cis-undecaprenyl diphosphate + beta-D-GlcNAc-(1-&gt;4)-Mur2Ac(oyl-L-Ala-gamma-D-Glu-L-Lys-D-Ala-D-Ala)-di-trans,octa-cis-undecaprenyl diphosphate = [GlcNAc-(1-&gt;4)-Mur2Ac(oyl-L-Ala-gamma-D-Glu-L-Lys-D-Ala-D-Ala)](n+1)-di-trans,octa-cis-undecaprenyl diphosphate + di-trans,octa-cis-undecaprenyl diphosphate + H(+)</text>
        <dbReference type="Rhea" id="RHEA:23708"/>
        <dbReference type="Rhea" id="RHEA-COMP:9602"/>
        <dbReference type="Rhea" id="RHEA-COMP:9603"/>
        <dbReference type="ChEBI" id="CHEBI:15378"/>
        <dbReference type="ChEBI" id="CHEBI:58405"/>
        <dbReference type="ChEBI" id="CHEBI:60033"/>
        <dbReference type="ChEBI" id="CHEBI:78435"/>
        <dbReference type="EC" id="2.4.99.28"/>
    </reaction>
</comment>
<keyword evidence="14" id="KW-0676">Redox-active center</keyword>
<keyword evidence="5" id="KW-0328">Glycosyltransferase</keyword>
<reference evidence="20" key="1">
    <citation type="submission" date="2021-02" db="EMBL/GenBank/DDBJ databases">
        <authorList>
            <person name="Nowell W R."/>
        </authorList>
    </citation>
    <scope>NUCLEOTIDE SEQUENCE</scope>
</reference>
<comment type="function">
    <text evidence="1">Has a glutathione-disulfide oxidoreductase activity in the presence of NADPH and glutathione reductase. Reduces low molecular weight disulfides and proteins.</text>
</comment>
<evidence type="ECO:0000256" key="1">
    <source>
        <dbReference type="ARBA" id="ARBA00002549"/>
    </source>
</evidence>
<evidence type="ECO:0000256" key="4">
    <source>
        <dbReference type="ARBA" id="ARBA00022448"/>
    </source>
</evidence>
<keyword evidence="11 18" id="KW-1133">Transmembrane helix</keyword>
<evidence type="ECO:0000256" key="11">
    <source>
        <dbReference type="ARBA" id="ARBA00022989"/>
    </source>
</evidence>
<feature type="domain" description="Glutaredoxin" evidence="19">
    <location>
        <begin position="4"/>
        <end position="63"/>
    </location>
</feature>
<sequence>MQKIIIYTTTTCPYCVRAKALLDRKSAIYQEINAEDPKIREEMVKKAGGRKTVPQIFIGDFHVGGCDDLYELDRQGQLDEKLLSHLMLVTTASPAVANRIGLTDNYFSSRHIIFLFLAAIIVLFFSSLDKKWIRRFAILGFLVSLSMLVLVKFYGFEVKGATRWINVAGFSYQPSEFMKPFFAVVTGWILSLQYNEEFPSFKACFFLFVLVAVLLIIQPDFGMLVMVSAVFGIQLFVAGLPIIWIFIAVFGAISGSISAYLLLPHVAARINKFLDQVNSENYQVTKSLEAFESGGLYGKGPGEGLVKQYLPDSHTDFIFAVAGEEFGAIICIMIVLTFAYIVIRTLVNLLHEDDKFIQIASIGIIAQFGLQAVINIGVTLNLLPTKGMTLPFISYGGSSTLAISIAIGMLLGLTKRKTSLVKYRSQDVEV</sequence>